<dbReference type="FunFam" id="3.40.50.300:FF:000421">
    <property type="entry name" value="Branched-chain amino acid ABC transporter ATP-binding protein"/>
    <property type="match status" value="1"/>
</dbReference>
<evidence type="ECO:0000313" key="6">
    <source>
        <dbReference type="Proteomes" id="UP000050417"/>
    </source>
</evidence>
<keyword evidence="6" id="KW-1185">Reference proteome</keyword>
<dbReference type="Pfam" id="PF12399">
    <property type="entry name" value="BCA_ABC_TP_C"/>
    <property type="match status" value="1"/>
</dbReference>
<proteinExistence type="predicted"/>
<dbReference type="GO" id="GO:0005304">
    <property type="term" value="F:L-valine transmembrane transporter activity"/>
    <property type="evidence" value="ECO:0007669"/>
    <property type="project" value="TreeGrafter"/>
</dbReference>
<keyword evidence="3" id="KW-0067">ATP-binding</keyword>
<evidence type="ECO:0000256" key="1">
    <source>
        <dbReference type="ARBA" id="ARBA00022448"/>
    </source>
</evidence>
<keyword evidence="1" id="KW-0813">Transport</keyword>
<dbReference type="PANTHER" id="PTHR45772">
    <property type="entry name" value="CONSERVED COMPONENT OF ABC TRANSPORTER FOR NATURAL AMINO ACIDS-RELATED"/>
    <property type="match status" value="1"/>
</dbReference>
<organism evidence="5 6">
    <name type="scientific">Ornatilinea apprima</name>
    <dbReference type="NCBI Taxonomy" id="1134406"/>
    <lineage>
        <taxon>Bacteria</taxon>
        <taxon>Bacillati</taxon>
        <taxon>Chloroflexota</taxon>
        <taxon>Anaerolineae</taxon>
        <taxon>Anaerolineales</taxon>
        <taxon>Anaerolineaceae</taxon>
        <taxon>Ornatilinea</taxon>
    </lineage>
</organism>
<evidence type="ECO:0000313" key="5">
    <source>
        <dbReference type="EMBL" id="KPL80830.1"/>
    </source>
</evidence>
<dbReference type="GO" id="GO:0015188">
    <property type="term" value="F:L-isoleucine transmembrane transporter activity"/>
    <property type="evidence" value="ECO:0007669"/>
    <property type="project" value="TreeGrafter"/>
</dbReference>
<evidence type="ECO:0000256" key="2">
    <source>
        <dbReference type="ARBA" id="ARBA00022741"/>
    </source>
</evidence>
<dbReference type="Gene3D" id="3.40.50.300">
    <property type="entry name" value="P-loop containing nucleotide triphosphate hydrolases"/>
    <property type="match status" value="1"/>
</dbReference>
<dbReference type="OrthoDB" id="9805514at2"/>
<dbReference type="STRING" id="1134406.ADN00_01155"/>
<dbReference type="PATRIC" id="fig|1134406.4.peg.1976"/>
<comment type="caution">
    <text evidence="5">The sequence shown here is derived from an EMBL/GenBank/DDBJ whole genome shotgun (WGS) entry which is preliminary data.</text>
</comment>
<dbReference type="PANTHER" id="PTHR45772:SF7">
    <property type="entry name" value="AMINO ACID ABC TRANSPORTER ATP-BINDING PROTEIN"/>
    <property type="match status" value="1"/>
</dbReference>
<gene>
    <name evidence="5" type="ORF">ADN00_01155</name>
</gene>
<dbReference type="SMART" id="SM00382">
    <property type="entry name" value="AAA"/>
    <property type="match status" value="1"/>
</dbReference>
<dbReference type="GO" id="GO:1903805">
    <property type="term" value="P:L-valine import across plasma membrane"/>
    <property type="evidence" value="ECO:0007669"/>
    <property type="project" value="TreeGrafter"/>
</dbReference>
<dbReference type="GO" id="GO:0016887">
    <property type="term" value="F:ATP hydrolysis activity"/>
    <property type="evidence" value="ECO:0007669"/>
    <property type="project" value="InterPro"/>
</dbReference>
<dbReference type="AlphaFoldDB" id="A0A0P6XKR7"/>
<dbReference type="PROSITE" id="PS50893">
    <property type="entry name" value="ABC_TRANSPORTER_2"/>
    <property type="match status" value="1"/>
</dbReference>
<dbReference type="GO" id="GO:0015192">
    <property type="term" value="F:L-phenylalanine transmembrane transporter activity"/>
    <property type="evidence" value="ECO:0007669"/>
    <property type="project" value="TreeGrafter"/>
</dbReference>
<dbReference type="SUPFAM" id="SSF52540">
    <property type="entry name" value="P-loop containing nucleoside triphosphate hydrolases"/>
    <property type="match status" value="1"/>
</dbReference>
<dbReference type="RefSeq" id="WP_075061130.1">
    <property type="nucleotide sequence ID" value="NZ_LGCL01000003.1"/>
</dbReference>
<evidence type="ECO:0000256" key="3">
    <source>
        <dbReference type="ARBA" id="ARBA00022840"/>
    </source>
</evidence>
<dbReference type="InterPro" id="IPR027417">
    <property type="entry name" value="P-loop_NTPase"/>
</dbReference>
<feature type="domain" description="ABC transporter" evidence="4">
    <location>
        <begin position="5"/>
        <end position="253"/>
    </location>
</feature>
<dbReference type="InterPro" id="IPR003439">
    <property type="entry name" value="ABC_transporter-like_ATP-bd"/>
</dbReference>
<protein>
    <submittedName>
        <fullName evidence="5">ABC transporter</fullName>
    </submittedName>
</protein>
<name>A0A0P6XKR7_9CHLR</name>
<sequence>MQPILETHQLTKIFGGLTAVDSVDLTVPKETIASIIGPNGAGKTTFFNCTSGYYKPEKGEVIFDGKVINRLSTDQITHLGISRTYQNIRLFANMTAIENVMIGHHCRLKSSWLDAVLHTPRFAREERESIQEGRRLLKYVGLEGLGDNLARNLPYGAQRRLEIARALASEPKLLLLDEPTAGMNPQETAEMTTFIRSLRDSLGITILLIEHDMNVVMGISDQISVLDFGTKIAEGTPKEIQSNPRVIEAYLGPGGAALSEKFSRKKHHDA</sequence>
<evidence type="ECO:0000259" key="4">
    <source>
        <dbReference type="PROSITE" id="PS50893"/>
    </source>
</evidence>
<dbReference type="CDD" id="cd03219">
    <property type="entry name" value="ABC_Mj1267_LivG_branched"/>
    <property type="match status" value="1"/>
</dbReference>
<dbReference type="Pfam" id="PF00005">
    <property type="entry name" value="ABC_tran"/>
    <property type="match status" value="1"/>
</dbReference>
<dbReference type="InterPro" id="IPR051120">
    <property type="entry name" value="ABC_AA/LPS_Transport"/>
</dbReference>
<accession>A0A0P6XKR7</accession>
<dbReference type="GO" id="GO:0015808">
    <property type="term" value="P:L-alanine transport"/>
    <property type="evidence" value="ECO:0007669"/>
    <property type="project" value="TreeGrafter"/>
</dbReference>
<dbReference type="GO" id="GO:0042941">
    <property type="term" value="P:D-alanine transmembrane transport"/>
    <property type="evidence" value="ECO:0007669"/>
    <property type="project" value="TreeGrafter"/>
</dbReference>
<dbReference type="InterPro" id="IPR003593">
    <property type="entry name" value="AAA+_ATPase"/>
</dbReference>
<dbReference type="GO" id="GO:1903806">
    <property type="term" value="P:L-isoleucine import across plasma membrane"/>
    <property type="evidence" value="ECO:0007669"/>
    <property type="project" value="TreeGrafter"/>
</dbReference>
<dbReference type="GO" id="GO:0005524">
    <property type="term" value="F:ATP binding"/>
    <property type="evidence" value="ECO:0007669"/>
    <property type="project" value="UniProtKB-KW"/>
</dbReference>
<dbReference type="Proteomes" id="UP000050417">
    <property type="component" value="Unassembled WGS sequence"/>
</dbReference>
<keyword evidence="2" id="KW-0547">Nucleotide-binding</keyword>
<dbReference type="InterPro" id="IPR032823">
    <property type="entry name" value="BCA_ABC_TP_C"/>
</dbReference>
<dbReference type="EMBL" id="LGCL01000003">
    <property type="protein sequence ID" value="KPL80830.1"/>
    <property type="molecule type" value="Genomic_DNA"/>
</dbReference>
<dbReference type="GO" id="GO:0005886">
    <property type="term" value="C:plasma membrane"/>
    <property type="evidence" value="ECO:0007669"/>
    <property type="project" value="TreeGrafter"/>
</dbReference>
<reference evidence="5 6" key="1">
    <citation type="submission" date="2015-07" db="EMBL/GenBank/DDBJ databases">
        <title>Genome sequence of Ornatilinea apprima DSM 23815.</title>
        <authorList>
            <person name="Hemp J."/>
            <person name="Ward L.M."/>
            <person name="Pace L.A."/>
            <person name="Fischer W.W."/>
        </authorList>
    </citation>
    <scope>NUCLEOTIDE SEQUENCE [LARGE SCALE GENOMIC DNA]</scope>
    <source>
        <strain evidence="5 6">P3M-1</strain>
    </source>
</reference>